<dbReference type="PROSITE" id="PS50234">
    <property type="entry name" value="VWFA"/>
    <property type="match status" value="1"/>
</dbReference>
<dbReference type="CDD" id="cd00198">
    <property type="entry name" value="vWFA"/>
    <property type="match status" value="1"/>
</dbReference>
<organism evidence="2 3">
    <name type="scientific">Lentinula aciculospora</name>
    <dbReference type="NCBI Taxonomy" id="153920"/>
    <lineage>
        <taxon>Eukaryota</taxon>
        <taxon>Fungi</taxon>
        <taxon>Dikarya</taxon>
        <taxon>Basidiomycota</taxon>
        <taxon>Agaricomycotina</taxon>
        <taxon>Agaricomycetes</taxon>
        <taxon>Agaricomycetidae</taxon>
        <taxon>Agaricales</taxon>
        <taxon>Marasmiineae</taxon>
        <taxon>Omphalotaceae</taxon>
        <taxon>Lentinula</taxon>
    </lineage>
</organism>
<protein>
    <recommendedName>
        <fullName evidence="1">VWFA domain-containing protein</fullName>
    </recommendedName>
</protein>
<dbReference type="PANTHER" id="PTHR47763:SF1">
    <property type="entry name" value="DUF659 DOMAIN-CONTAINING PROTEIN"/>
    <property type="match status" value="1"/>
</dbReference>
<name>A0A9W9DMW0_9AGAR</name>
<dbReference type="EMBL" id="JAOTPV010000009">
    <property type="protein sequence ID" value="KAJ4478404.1"/>
    <property type="molecule type" value="Genomic_DNA"/>
</dbReference>
<dbReference type="Gene3D" id="3.40.50.410">
    <property type="entry name" value="von Willebrand factor, type A domain"/>
    <property type="match status" value="1"/>
</dbReference>
<dbReference type="AlphaFoldDB" id="A0A9W9DMW0"/>
<dbReference type="GO" id="GO:0005737">
    <property type="term" value="C:cytoplasm"/>
    <property type="evidence" value="ECO:0007669"/>
    <property type="project" value="TreeGrafter"/>
</dbReference>
<evidence type="ECO:0000313" key="2">
    <source>
        <dbReference type="EMBL" id="KAJ4478404.1"/>
    </source>
</evidence>
<dbReference type="Proteomes" id="UP001150266">
    <property type="component" value="Unassembled WGS sequence"/>
</dbReference>
<dbReference type="SUPFAM" id="SSF53300">
    <property type="entry name" value="vWA-like"/>
    <property type="match status" value="1"/>
</dbReference>
<dbReference type="InterPro" id="IPR002035">
    <property type="entry name" value="VWF_A"/>
</dbReference>
<accession>A0A9W9DMW0</accession>
<evidence type="ECO:0000259" key="1">
    <source>
        <dbReference type="PROSITE" id="PS50234"/>
    </source>
</evidence>
<dbReference type="InterPro" id="IPR052969">
    <property type="entry name" value="Thr-specific_kinase-like"/>
</dbReference>
<dbReference type="Pfam" id="PF13519">
    <property type="entry name" value="VWA_2"/>
    <property type="match status" value="1"/>
</dbReference>
<comment type="caution">
    <text evidence="2">The sequence shown here is derived from an EMBL/GenBank/DDBJ whole genome shotgun (WGS) entry which is preliminary data.</text>
</comment>
<dbReference type="GO" id="GO:0004674">
    <property type="term" value="F:protein serine/threonine kinase activity"/>
    <property type="evidence" value="ECO:0007669"/>
    <property type="project" value="TreeGrafter"/>
</dbReference>
<dbReference type="InterPro" id="IPR036465">
    <property type="entry name" value="vWFA_dom_sf"/>
</dbReference>
<dbReference type="PANTHER" id="PTHR47763">
    <property type="entry name" value="ALPHA-PROTEIN KINASE VWKA"/>
    <property type="match status" value="1"/>
</dbReference>
<proteinExistence type="predicted"/>
<keyword evidence="3" id="KW-1185">Reference proteome</keyword>
<dbReference type="OrthoDB" id="5419324at2759"/>
<evidence type="ECO:0000313" key="3">
    <source>
        <dbReference type="Proteomes" id="UP001150266"/>
    </source>
</evidence>
<reference evidence="2" key="1">
    <citation type="submission" date="2022-08" db="EMBL/GenBank/DDBJ databases">
        <title>A Global Phylogenomic Analysis of the Shiitake Genus Lentinula.</title>
        <authorList>
            <consortium name="DOE Joint Genome Institute"/>
            <person name="Sierra-Patev S."/>
            <person name="Min B."/>
            <person name="Naranjo-Ortiz M."/>
            <person name="Looney B."/>
            <person name="Konkel Z."/>
            <person name="Slot J.C."/>
            <person name="Sakamoto Y."/>
            <person name="Steenwyk J.L."/>
            <person name="Rokas A."/>
            <person name="Carro J."/>
            <person name="Camarero S."/>
            <person name="Ferreira P."/>
            <person name="Molpeceres G."/>
            <person name="Ruiz-Duenas F.J."/>
            <person name="Serrano A."/>
            <person name="Henrissat B."/>
            <person name="Drula E."/>
            <person name="Hughes K.W."/>
            <person name="Mata J.L."/>
            <person name="Ishikawa N.K."/>
            <person name="Vargas-Isla R."/>
            <person name="Ushijima S."/>
            <person name="Smith C.A."/>
            <person name="Ahrendt S."/>
            <person name="Andreopoulos W."/>
            <person name="He G."/>
            <person name="Labutti K."/>
            <person name="Lipzen A."/>
            <person name="Ng V."/>
            <person name="Riley R."/>
            <person name="Sandor L."/>
            <person name="Barry K."/>
            <person name="Martinez A.T."/>
            <person name="Xiao Y."/>
            <person name="Gibbons J.G."/>
            <person name="Terashima K."/>
            <person name="Grigoriev I.V."/>
            <person name="Hibbett D.S."/>
        </authorList>
    </citation>
    <scope>NUCLEOTIDE SEQUENCE</scope>
    <source>
        <strain evidence="2">JLM2183</strain>
    </source>
</reference>
<feature type="domain" description="VWFA" evidence="1">
    <location>
        <begin position="10"/>
        <end position="133"/>
    </location>
</feature>
<gene>
    <name evidence="2" type="ORF">J3R30DRAFT_3404452</name>
</gene>
<sequence>MPPNNNQLLDLVFVLDCTGSMGPYIRSAEQSINNIVNEILHSAKLASPSDIRVGVQAYRDVDGFVEFLTKPFPLTSDIFKVQNFLKYLGANGGGDGPEAVATALDRSLNEKNELQWLPADKAAHKIIVHITDAPPHGIAEDGDKYPKGEPDTRGIFAANILNTDKIMKGNNVNYSLDLDVALEEMKKELGDLKKGGGPFSTSFAMKTAGEPEAPPAPLSDDELQAIMDAAETPDQLETFSKAIRPTPADAVKTVHKWFTDKGTKIRTLKTNVEYHYTGNALHNWNIMEKASSPADLVGGLAVTLFSLEGIQPEGVPLSSTAEQSMEIAEEPITEKQVERMAQRYRVKYGSKEY</sequence>